<proteinExistence type="inferred from homology"/>
<dbReference type="NCBIfam" id="TIGR00093">
    <property type="entry name" value="pseudouridine synthase"/>
    <property type="match status" value="1"/>
</dbReference>
<dbReference type="Proteomes" id="UP000184241">
    <property type="component" value="Unassembled WGS sequence"/>
</dbReference>
<feature type="domain" description="RNA-binding S4" evidence="5">
    <location>
        <begin position="1"/>
        <end position="61"/>
    </location>
</feature>
<evidence type="ECO:0000256" key="2">
    <source>
        <dbReference type="ARBA" id="ARBA00023235"/>
    </source>
</evidence>
<gene>
    <name evidence="6" type="ORF">SAMN02745941_00806</name>
</gene>
<dbReference type="GO" id="GO:0120159">
    <property type="term" value="F:rRNA pseudouridine synthase activity"/>
    <property type="evidence" value="ECO:0007669"/>
    <property type="project" value="UniProtKB-ARBA"/>
</dbReference>
<dbReference type="FunFam" id="3.30.70.1560:FF:000002">
    <property type="entry name" value="Pseudouridine synthase"/>
    <property type="match status" value="1"/>
</dbReference>
<dbReference type="Gene3D" id="3.10.290.10">
    <property type="entry name" value="RNA-binding S4 domain"/>
    <property type="match status" value="1"/>
</dbReference>
<dbReference type="CDD" id="cd02554">
    <property type="entry name" value="PseudoU_synth_RluF"/>
    <property type="match status" value="1"/>
</dbReference>
<dbReference type="GO" id="GO:0003723">
    <property type="term" value="F:RNA binding"/>
    <property type="evidence" value="ECO:0007669"/>
    <property type="project" value="UniProtKB-KW"/>
</dbReference>
<keyword evidence="2 4" id="KW-0413">Isomerase</keyword>
<evidence type="ECO:0000256" key="4">
    <source>
        <dbReference type="RuleBase" id="RU003887"/>
    </source>
</evidence>
<reference evidence="6 7" key="1">
    <citation type="submission" date="2016-11" db="EMBL/GenBank/DDBJ databases">
        <authorList>
            <person name="Jaros S."/>
            <person name="Januszkiewicz K."/>
            <person name="Wedrychowicz H."/>
        </authorList>
    </citation>
    <scope>NUCLEOTIDE SEQUENCE [LARGE SCALE GENOMIC DNA]</scope>
    <source>
        <strain evidence="6 7">DSM 6191</strain>
    </source>
</reference>
<dbReference type="RefSeq" id="WP_073016985.1">
    <property type="nucleotide sequence ID" value="NZ_FQXU01000004.1"/>
</dbReference>
<dbReference type="InterPro" id="IPR042092">
    <property type="entry name" value="PsdUridine_s_RsuA/RluB/E/F_cat"/>
</dbReference>
<dbReference type="PANTHER" id="PTHR47683">
    <property type="entry name" value="PSEUDOURIDINE SYNTHASE FAMILY PROTEIN-RELATED"/>
    <property type="match status" value="1"/>
</dbReference>
<dbReference type="SUPFAM" id="SSF55120">
    <property type="entry name" value="Pseudouridine synthase"/>
    <property type="match status" value="1"/>
</dbReference>
<dbReference type="InterPro" id="IPR036986">
    <property type="entry name" value="S4_RNA-bd_sf"/>
</dbReference>
<accession>A0A1M5VVB8</accession>
<evidence type="ECO:0000259" key="5">
    <source>
        <dbReference type="SMART" id="SM00363"/>
    </source>
</evidence>
<dbReference type="SMART" id="SM00363">
    <property type="entry name" value="S4"/>
    <property type="match status" value="1"/>
</dbReference>
<dbReference type="InterPro" id="IPR000748">
    <property type="entry name" value="PsdUridine_synth_RsuA/RluB/E/F"/>
</dbReference>
<organism evidence="6 7">
    <name type="scientific">Clostridium intestinale DSM 6191</name>
    <dbReference type="NCBI Taxonomy" id="1121320"/>
    <lineage>
        <taxon>Bacteria</taxon>
        <taxon>Bacillati</taxon>
        <taxon>Bacillota</taxon>
        <taxon>Clostridia</taxon>
        <taxon>Eubacteriales</taxon>
        <taxon>Clostridiaceae</taxon>
        <taxon>Clostridium</taxon>
    </lineage>
</organism>
<name>A0A1M5VVB8_9CLOT</name>
<dbReference type="InterPro" id="IPR020094">
    <property type="entry name" value="TruA/RsuA/RluB/E/F_N"/>
</dbReference>
<protein>
    <recommendedName>
        <fullName evidence="4">Pseudouridine synthase</fullName>
        <ecNumber evidence="4">5.4.99.-</ecNumber>
    </recommendedName>
</protein>
<dbReference type="PROSITE" id="PS01149">
    <property type="entry name" value="PSI_RSU"/>
    <property type="match status" value="1"/>
</dbReference>
<dbReference type="InterPro" id="IPR020103">
    <property type="entry name" value="PsdUridine_synth_cat_dom_sf"/>
</dbReference>
<evidence type="ECO:0000256" key="3">
    <source>
        <dbReference type="PROSITE-ProRule" id="PRU00182"/>
    </source>
</evidence>
<dbReference type="PANTHER" id="PTHR47683:SF2">
    <property type="entry name" value="RNA-BINDING S4 DOMAIN-CONTAINING PROTEIN"/>
    <property type="match status" value="1"/>
</dbReference>
<dbReference type="EC" id="5.4.99.-" evidence="4"/>
<dbReference type="InterPro" id="IPR006145">
    <property type="entry name" value="PsdUridine_synth_RsuA/RluA"/>
</dbReference>
<sequence length="229" mass="26417">MRINKFFSNMGYCSRKETNRLIKENRVTVNGKLCIPGQWVEETDIILVDNKPLESKNKVYILLNKPVGIVCTSAKEIESNIVSYMGYPEYIFPVGRLDKESQGLILMTNDGELANKILNSDNEHEKEYMVTLDKSFDDSFVEGMSAGVEVLNIKTRPCKVTRVSDDTFRIILTQGLNRQIRRMSKAFGYNVEILERVRIMNLKIDGIEMGKWRHLTKIEENELKKELSL</sequence>
<dbReference type="Pfam" id="PF01479">
    <property type="entry name" value="S4"/>
    <property type="match status" value="1"/>
</dbReference>
<dbReference type="CDD" id="cd00165">
    <property type="entry name" value="S4"/>
    <property type="match status" value="1"/>
</dbReference>
<dbReference type="GO" id="GO:0000455">
    <property type="term" value="P:enzyme-directed rRNA pseudouridine synthesis"/>
    <property type="evidence" value="ECO:0007669"/>
    <property type="project" value="UniProtKB-ARBA"/>
</dbReference>
<evidence type="ECO:0000256" key="1">
    <source>
        <dbReference type="ARBA" id="ARBA00008348"/>
    </source>
</evidence>
<dbReference type="SUPFAM" id="SSF55174">
    <property type="entry name" value="Alpha-L RNA-binding motif"/>
    <property type="match status" value="1"/>
</dbReference>
<keyword evidence="3" id="KW-0694">RNA-binding</keyword>
<dbReference type="EMBL" id="FQXU01000004">
    <property type="protein sequence ID" value="SHH79130.1"/>
    <property type="molecule type" value="Genomic_DNA"/>
</dbReference>
<dbReference type="Gene3D" id="3.30.70.580">
    <property type="entry name" value="Pseudouridine synthase I, catalytic domain, N-terminal subdomain"/>
    <property type="match status" value="1"/>
</dbReference>
<dbReference type="Gene3D" id="3.30.70.1560">
    <property type="entry name" value="Alpha-L RNA-binding motif"/>
    <property type="match status" value="1"/>
</dbReference>
<evidence type="ECO:0000313" key="7">
    <source>
        <dbReference type="Proteomes" id="UP000184241"/>
    </source>
</evidence>
<dbReference type="AlphaFoldDB" id="A0A1M5VVB8"/>
<dbReference type="InterPro" id="IPR002942">
    <property type="entry name" value="S4_RNA-bd"/>
</dbReference>
<dbReference type="InterPro" id="IPR050343">
    <property type="entry name" value="RsuA_PseudoU_synthase"/>
</dbReference>
<dbReference type="PROSITE" id="PS50889">
    <property type="entry name" value="S4"/>
    <property type="match status" value="1"/>
</dbReference>
<dbReference type="Pfam" id="PF00849">
    <property type="entry name" value="PseudoU_synth_2"/>
    <property type="match status" value="1"/>
</dbReference>
<evidence type="ECO:0000313" key="6">
    <source>
        <dbReference type="EMBL" id="SHH79130.1"/>
    </source>
</evidence>
<comment type="similarity">
    <text evidence="1 4">Belongs to the pseudouridine synthase RsuA family.</text>
</comment>
<dbReference type="InterPro" id="IPR018496">
    <property type="entry name" value="PsdUridine_synth_RsuA/RluB_CS"/>
</dbReference>